<reference evidence="1 2" key="1">
    <citation type="submission" date="2016-11" db="EMBL/GenBank/DDBJ databases">
        <authorList>
            <person name="Varghese N."/>
            <person name="Submissions S."/>
        </authorList>
    </citation>
    <scope>NUCLEOTIDE SEQUENCE [LARGE SCALE GENOMIC DNA]</scope>
    <source>
        <strain evidence="1 2">DSM 29620</strain>
    </source>
</reference>
<organism evidence="1 2">
    <name type="scientific">Lutimaribacter pacificus</name>
    <dbReference type="NCBI Taxonomy" id="391948"/>
    <lineage>
        <taxon>Bacteria</taxon>
        <taxon>Pseudomonadati</taxon>
        <taxon>Pseudomonadota</taxon>
        <taxon>Alphaproteobacteria</taxon>
        <taxon>Rhodobacterales</taxon>
        <taxon>Roseobacteraceae</taxon>
        <taxon>Lutimaribacter</taxon>
    </lineage>
</organism>
<evidence type="ECO:0000313" key="2">
    <source>
        <dbReference type="Proteomes" id="UP000324252"/>
    </source>
</evidence>
<dbReference type="Proteomes" id="UP000324252">
    <property type="component" value="Unassembled WGS sequence"/>
</dbReference>
<dbReference type="EMBL" id="FQZZ01000004">
    <property type="protein sequence ID" value="SHK33599.1"/>
    <property type="molecule type" value="Genomic_DNA"/>
</dbReference>
<accession>A0A1H0HP73</accession>
<dbReference type="RefSeq" id="WP_188129205.1">
    <property type="nucleotide sequence ID" value="NZ_FNIO01000004.1"/>
</dbReference>
<name>A0A1H0HP73_9RHOB</name>
<gene>
    <name evidence="1" type="ORF">SAMN05444142_104359</name>
</gene>
<protein>
    <submittedName>
        <fullName evidence="1">Uncharacterized protein</fullName>
    </submittedName>
</protein>
<keyword evidence="2" id="KW-1185">Reference proteome</keyword>
<dbReference type="AlphaFoldDB" id="A0A1H0HP73"/>
<proteinExistence type="predicted"/>
<evidence type="ECO:0000313" key="1">
    <source>
        <dbReference type="EMBL" id="SHK33599.1"/>
    </source>
</evidence>
<sequence length="58" mass="6376">MRPGLDIGDNESGTIKDATQQLDLEMTLRGARTDGEFLHTRRADGQSLLCLLRSAPSF</sequence>